<sequence length="257" mass="29773">MKDYKPSKVPMARTIQSSAVKQEMTFIDNRKSNPALKYIRENSPVLQRQLSYKKSIIDYYHASKLLTFPIDIFKMSEMQARLSEVILDPRVFEFEAVEEYIRIGGDSPLKDVFISLDDDQIRKLYMYKTEPSDKINVSKLENDFYVKSGITIKQAVDDAIARLDVGGSLPFDYSRHDFQPASRGIENMQIQLGGSKLDYRRGKGDTSCTNVVVDSDLFLLMRTRDTERWKKVIQEAHRISFLRKVKVIIMPYPGTEY</sequence>
<name>A0ABR6KRF4_9BACT</name>
<comment type="caution">
    <text evidence="1">The sequence shown here is derived from an EMBL/GenBank/DDBJ whole genome shotgun (WGS) entry which is preliminary data.</text>
</comment>
<dbReference type="Proteomes" id="UP000533637">
    <property type="component" value="Unassembled WGS sequence"/>
</dbReference>
<reference evidence="1 2" key="1">
    <citation type="submission" date="2020-08" db="EMBL/GenBank/DDBJ databases">
        <title>Genomic Encyclopedia of Type Strains, Phase IV (KMG-IV): sequencing the most valuable type-strain genomes for metagenomic binning, comparative biology and taxonomic classification.</title>
        <authorList>
            <person name="Goeker M."/>
        </authorList>
    </citation>
    <scope>NUCLEOTIDE SEQUENCE [LARGE SCALE GENOMIC DNA]</scope>
    <source>
        <strain evidence="1 2">DSM 102983</strain>
    </source>
</reference>
<gene>
    <name evidence="1" type="ORF">GGQ57_003935</name>
</gene>
<accession>A0ABR6KRF4</accession>
<evidence type="ECO:0000313" key="1">
    <source>
        <dbReference type="EMBL" id="MBB4624011.1"/>
    </source>
</evidence>
<keyword evidence="2" id="KW-1185">Reference proteome</keyword>
<dbReference type="RefSeq" id="WP_183671837.1">
    <property type="nucleotide sequence ID" value="NZ_BMPB01000011.1"/>
</dbReference>
<organism evidence="1 2">
    <name type="scientific">Parabacteroides faecis</name>
    <dbReference type="NCBI Taxonomy" id="1217282"/>
    <lineage>
        <taxon>Bacteria</taxon>
        <taxon>Pseudomonadati</taxon>
        <taxon>Bacteroidota</taxon>
        <taxon>Bacteroidia</taxon>
        <taxon>Bacteroidales</taxon>
        <taxon>Tannerellaceae</taxon>
        <taxon>Parabacteroides</taxon>
    </lineage>
</organism>
<proteinExistence type="predicted"/>
<protein>
    <submittedName>
        <fullName evidence="1">Uncharacterized protein</fullName>
    </submittedName>
</protein>
<dbReference type="EMBL" id="JACHOC010000008">
    <property type="protein sequence ID" value="MBB4624011.1"/>
    <property type="molecule type" value="Genomic_DNA"/>
</dbReference>
<evidence type="ECO:0000313" key="2">
    <source>
        <dbReference type="Proteomes" id="UP000533637"/>
    </source>
</evidence>